<sequence>MDGETMQKSFDDILRDGGPTRDFEITPEEATKFKTALGEPEFQAMLRDYMEEMQDPKQRAEQELYISELESQNRVPEGKEVVHPLPGFVIKTRFTRGSKDAEPEKLFTNVVTSDKLAKPYSKISNSRPGGEAWSLPVAVGPLRKEKDKGGGSTTTFDVCYHPEALVRADRLSAFRDLVVLSSLERVEDAFLRGTKEKITVDKK</sequence>
<dbReference type="OMA" id="TCFINIA"/>
<dbReference type="InterPro" id="IPR012981">
    <property type="entry name" value="PIH1_N"/>
</dbReference>
<dbReference type="EMBL" id="FN648026">
    <property type="protein sequence ID" value="CBJ29402.1"/>
    <property type="molecule type" value="Genomic_DNA"/>
</dbReference>
<evidence type="ECO:0000259" key="3">
    <source>
        <dbReference type="Pfam" id="PF08190"/>
    </source>
</evidence>
<evidence type="ECO:0000313" key="5">
    <source>
        <dbReference type="Proteomes" id="UP000002630"/>
    </source>
</evidence>
<dbReference type="OrthoDB" id="5135119at2759"/>
<dbReference type="Proteomes" id="UP000002630">
    <property type="component" value="Linkage Group LG26"/>
</dbReference>
<evidence type="ECO:0000256" key="2">
    <source>
        <dbReference type="SAM" id="MobiDB-lite"/>
    </source>
</evidence>
<dbReference type="AlphaFoldDB" id="D7FKK0"/>
<dbReference type="PANTHER" id="PTHR22997">
    <property type="entry name" value="PIH1 DOMAIN-CONTAINING PROTEIN 1"/>
    <property type="match status" value="1"/>
</dbReference>
<comment type="similarity">
    <text evidence="1">Belongs to the PIH1 family.</text>
</comment>
<dbReference type="eggNOG" id="KOG4356">
    <property type="taxonomic scope" value="Eukaryota"/>
</dbReference>
<name>D7FKK0_ECTSI</name>
<reference evidence="4 5" key="1">
    <citation type="journal article" date="2010" name="Nature">
        <title>The Ectocarpus genome and the independent evolution of multicellularity in brown algae.</title>
        <authorList>
            <person name="Cock J.M."/>
            <person name="Sterck L."/>
            <person name="Rouze P."/>
            <person name="Scornet D."/>
            <person name="Allen A.E."/>
            <person name="Amoutzias G."/>
            <person name="Anthouard V."/>
            <person name="Artiguenave F."/>
            <person name="Aury J.M."/>
            <person name="Badger J.H."/>
            <person name="Beszteri B."/>
            <person name="Billiau K."/>
            <person name="Bonnet E."/>
            <person name="Bothwell J.H."/>
            <person name="Bowler C."/>
            <person name="Boyen C."/>
            <person name="Brownlee C."/>
            <person name="Carrano C.J."/>
            <person name="Charrier B."/>
            <person name="Cho G.Y."/>
            <person name="Coelho S.M."/>
            <person name="Collen J."/>
            <person name="Corre E."/>
            <person name="Da Silva C."/>
            <person name="Delage L."/>
            <person name="Delaroque N."/>
            <person name="Dittami S.M."/>
            <person name="Doulbeau S."/>
            <person name="Elias M."/>
            <person name="Farnham G."/>
            <person name="Gachon C.M."/>
            <person name="Gschloessl B."/>
            <person name="Heesch S."/>
            <person name="Jabbari K."/>
            <person name="Jubin C."/>
            <person name="Kawai H."/>
            <person name="Kimura K."/>
            <person name="Kloareg B."/>
            <person name="Kupper F.C."/>
            <person name="Lang D."/>
            <person name="Le Bail A."/>
            <person name="Leblanc C."/>
            <person name="Lerouge P."/>
            <person name="Lohr M."/>
            <person name="Lopez P.J."/>
            <person name="Martens C."/>
            <person name="Maumus F."/>
            <person name="Michel G."/>
            <person name="Miranda-Saavedra D."/>
            <person name="Morales J."/>
            <person name="Moreau H."/>
            <person name="Motomura T."/>
            <person name="Nagasato C."/>
            <person name="Napoli C.A."/>
            <person name="Nelson D.R."/>
            <person name="Nyvall-Collen P."/>
            <person name="Peters A.F."/>
            <person name="Pommier C."/>
            <person name="Potin P."/>
            <person name="Poulain J."/>
            <person name="Quesneville H."/>
            <person name="Read B."/>
            <person name="Rensing S.A."/>
            <person name="Ritter A."/>
            <person name="Rousvoal S."/>
            <person name="Samanta M."/>
            <person name="Samson G."/>
            <person name="Schroeder D.C."/>
            <person name="Segurens B."/>
            <person name="Strittmatter M."/>
            <person name="Tonon T."/>
            <person name="Tregear J.W."/>
            <person name="Valentin K."/>
            <person name="von Dassow P."/>
            <person name="Yamagishi T."/>
            <person name="Van de Peer Y."/>
            <person name="Wincker P."/>
        </authorList>
    </citation>
    <scope>NUCLEOTIDE SEQUENCE [LARGE SCALE GENOMIC DNA]</scope>
    <source>
        <strain evidence="5">Ec32 / CCAP1310/4</strain>
    </source>
</reference>
<feature type="domain" description="PIH1 N-terminal" evidence="3">
    <location>
        <begin position="54"/>
        <end position="190"/>
    </location>
</feature>
<evidence type="ECO:0000313" key="4">
    <source>
        <dbReference type="EMBL" id="CBJ29402.1"/>
    </source>
</evidence>
<dbReference type="InterPro" id="IPR050734">
    <property type="entry name" value="PIH1/Kintoun_subfamily"/>
</dbReference>
<dbReference type="PANTHER" id="PTHR22997:SF0">
    <property type="entry name" value="PIH1 DOMAIN-CONTAINING PROTEIN 1"/>
    <property type="match status" value="1"/>
</dbReference>
<keyword evidence="5" id="KW-1185">Reference proteome</keyword>
<protein>
    <recommendedName>
        <fullName evidence="3">PIH1 N-terminal domain-containing protein</fullName>
    </recommendedName>
</protein>
<organism evidence="4 5">
    <name type="scientific">Ectocarpus siliculosus</name>
    <name type="common">Brown alga</name>
    <name type="synonym">Conferva siliculosa</name>
    <dbReference type="NCBI Taxonomy" id="2880"/>
    <lineage>
        <taxon>Eukaryota</taxon>
        <taxon>Sar</taxon>
        <taxon>Stramenopiles</taxon>
        <taxon>Ochrophyta</taxon>
        <taxon>PX clade</taxon>
        <taxon>Phaeophyceae</taxon>
        <taxon>Ectocarpales</taxon>
        <taxon>Ectocarpaceae</taxon>
        <taxon>Ectocarpus</taxon>
    </lineage>
</organism>
<accession>D7FKK0</accession>
<feature type="region of interest" description="Disordered" evidence="2">
    <location>
        <begin position="1"/>
        <end position="28"/>
    </location>
</feature>
<dbReference type="EMBL" id="FN649751">
    <property type="protein sequence ID" value="CBJ29402.1"/>
    <property type="molecule type" value="Genomic_DNA"/>
</dbReference>
<dbReference type="InParanoid" id="D7FKK0"/>
<evidence type="ECO:0000256" key="1">
    <source>
        <dbReference type="ARBA" id="ARBA00008511"/>
    </source>
</evidence>
<dbReference type="Pfam" id="PF08190">
    <property type="entry name" value="PIH1"/>
    <property type="match status" value="1"/>
</dbReference>
<dbReference type="GO" id="GO:0005737">
    <property type="term" value="C:cytoplasm"/>
    <property type="evidence" value="ECO:0007669"/>
    <property type="project" value="TreeGrafter"/>
</dbReference>
<feature type="compositionally biased region" description="Basic and acidic residues" evidence="2">
    <location>
        <begin position="9"/>
        <end position="28"/>
    </location>
</feature>
<gene>
    <name evidence="4" type="ORF">Esi_0144_0075</name>
</gene>
<dbReference type="STRING" id="2880.D7FKK0"/>
<proteinExistence type="inferred from homology"/>